<dbReference type="AlphaFoldDB" id="A0A2A2KAR1"/>
<dbReference type="InterPro" id="IPR002018">
    <property type="entry name" value="CarbesteraseB"/>
</dbReference>
<dbReference type="InterPro" id="IPR050309">
    <property type="entry name" value="Type-B_Carboxylest/Lipase"/>
</dbReference>
<dbReference type="PROSITE" id="PS00122">
    <property type="entry name" value="CARBOXYLESTERASE_B_1"/>
    <property type="match status" value="1"/>
</dbReference>
<gene>
    <name evidence="6" type="ORF">WR25_19953</name>
</gene>
<dbReference type="InterPro" id="IPR019819">
    <property type="entry name" value="Carboxylesterase_B_CS"/>
</dbReference>
<proteinExistence type="inferred from homology"/>
<evidence type="ECO:0000256" key="3">
    <source>
        <dbReference type="ARBA" id="ARBA00022801"/>
    </source>
</evidence>
<protein>
    <recommendedName>
        <fullName evidence="4">Carboxylic ester hydrolase</fullName>
        <ecNumber evidence="4">3.1.1.-</ecNumber>
    </recommendedName>
</protein>
<keyword evidence="2" id="KW-0719">Serine esterase</keyword>
<dbReference type="Proteomes" id="UP000218231">
    <property type="component" value="Unassembled WGS sequence"/>
</dbReference>
<organism evidence="6 7">
    <name type="scientific">Diploscapter pachys</name>
    <dbReference type="NCBI Taxonomy" id="2018661"/>
    <lineage>
        <taxon>Eukaryota</taxon>
        <taxon>Metazoa</taxon>
        <taxon>Ecdysozoa</taxon>
        <taxon>Nematoda</taxon>
        <taxon>Chromadorea</taxon>
        <taxon>Rhabditida</taxon>
        <taxon>Rhabditina</taxon>
        <taxon>Rhabditomorpha</taxon>
        <taxon>Rhabditoidea</taxon>
        <taxon>Rhabditidae</taxon>
        <taxon>Diploscapter</taxon>
    </lineage>
</organism>
<evidence type="ECO:0000256" key="2">
    <source>
        <dbReference type="ARBA" id="ARBA00022487"/>
    </source>
</evidence>
<dbReference type="EMBL" id="LIAE01009135">
    <property type="protein sequence ID" value="PAV71031.1"/>
    <property type="molecule type" value="Genomic_DNA"/>
</dbReference>
<dbReference type="PROSITE" id="PS00941">
    <property type="entry name" value="CARBOXYLESTERASE_B_2"/>
    <property type="match status" value="1"/>
</dbReference>
<dbReference type="EC" id="3.1.1.-" evidence="4"/>
<evidence type="ECO:0000256" key="1">
    <source>
        <dbReference type="ARBA" id="ARBA00005964"/>
    </source>
</evidence>
<feature type="domain" description="Carboxylesterase type B" evidence="5">
    <location>
        <begin position="304"/>
        <end position="491"/>
    </location>
</feature>
<evidence type="ECO:0000256" key="4">
    <source>
        <dbReference type="RuleBase" id="RU361235"/>
    </source>
</evidence>
<dbReference type="SUPFAM" id="SSF53474">
    <property type="entry name" value="alpha/beta-Hydrolases"/>
    <property type="match status" value="1"/>
</dbReference>
<comment type="caution">
    <text evidence="6">The sequence shown here is derived from an EMBL/GenBank/DDBJ whole genome shotgun (WGS) entry which is preliminary data.</text>
</comment>
<dbReference type="InterPro" id="IPR029058">
    <property type="entry name" value="AB_hydrolase_fold"/>
</dbReference>
<evidence type="ECO:0000313" key="7">
    <source>
        <dbReference type="Proteomes" id="UP000218231"/>
    </source>
</evidence>
<dbReference type="PANTHER" id="PTHR11559">
    <property type="entry name" value="CARBOXYLESTERASE"/>
    <property type="match status" value="1"/>
</dbReference>
<sequence length="507" mass="58300">MYWISSAILSFCFFLQCYSYRHIVYKKIEVKQGAIRGEVYETENGIQAEAYRGIPYAEPPLPVRKSSWRGTRDALNDSSICYQVHQQISKIKHIPQSEDCLYLNVFTPNSSIRSDTLPVLVWIHGGSWTSGYANSDINVDVLTENFLSRGIIFVSVNYRLGALGFMHNMHDETANYGLWDVLMSLSWIKRNIQKFGGDPNNITLMGQSSGAASVGLIALTKRSKGLVHRAIIISGFISSDWATHRMGKYGLDSDRLVGFYKAIFDPEHKANLNSLEALGLYNLQFFNECKATVGSEDTERKCRKLRECLKDNSAESERAFDCVKKYANFSNKIIRDALIYLDFPRLYVDKDLVELPADDLIQQARMPIMIGVMKHEWGNRPETFYDLPPNSTLNANEVKRLLGKCVRRTFNKLDFESKVESRLEPLVDEVFRRYFKFDDEDEKHHATEIMNQFRKIESDLQMVSPCQKEIDVYALNNQPVYAFSFDYIPQGVVNYQEDSPRNNMLLE</sequence>
<dbReference type="Pfam" id="PF00135">
    <property type="entry name" value="COesterase"/>
    <property type="match status" value="2"/>
</dbReference>
<dbReference type="InterPro" id="IPR019826">
    <property type="entry name" value="Carboxylesterase_B_AS"/>
</dbReference>
<dbReference type="STRING" id="2018661.A0A2A2KAR1"/>
<dbReference type="Gene3D" id="3.40.50.1820">
    <property type="entry name" value="alpha/beta hydrolase"/>
    <property type="match status" value="1"/>
</dbReference>
<evidence type="ECO:0000313" key="6">
    <source>
        <dbReference type="EMBL" id="PAV71031.1"/>
    </source>
</evidence>
<accession>A0A2A2KAR1</accession>
<feature type="domain" description="Carboxylesterase type B" evidence="5">
    <location>
        <begin position="27"/>
        <end position="245"/>
    </location>
</feature>
<dbReference type="OrthoDB" id="19653at2759"/>
<keyword evidence="7" id="KW-1185">Reference proteome</keyword>
<name>A0A2A2KAR1_9BILA</name>
<evidence type="ECO:0000259" key="5">
    <source>
        <dbReference type="Pfam" id="PF00135"/>
    </source>
</evidence>
<keyword evidence="3 4" id="KW-0378">Hydrolase</keyword>
<comment type="similarity">
    <text evidence="1 4">Belongs to the type-B carboxylesterase/lipase family.</text>
</comment>
<dbReference type="GO" id="GO:0052689">
    <property type="term" value="F:carboxylic ester hydrolase activity"/>
    <property type="evidence" value="ECO:0007669"/>
    <property type="project" value="UniProtKB-KW"/>
</dbReference>
<reference evidence="6 7" key="1">
    <citation type="journal article" date="2017" name="Curr. Biol.">
        <title>Genome architecture and evolution of a unichromosomal asexual nematode.</title>
        <authorList>
            <person name="Fradin H."/>
            <person name="Zegar C."/>
            <person name="Gutwein M."/>
            <person name="Lucas J."/>
            <person name="Kovtun M."/>
            <person name="Corcoran D."/>
            <person name="Baugh L.R."/>
            <person name="Kiontke K."/>
            <person name="Gunsalus K."/>
            <person name="Fitch D.H."/>
            <person name="Piano F."/>
        </authorList>
    </citation>
    <scope>NUCLEOTIDE SEQUENCE [LARGE SCALE GENOMIC DNA]</scope>
    <source>
        <strain evidence="6">PF1309</strain>
    </source>
</reference>